<sequence length="338" mass="37526">MKEASITTRTLDATCHCRTSTLSFTVPTASLPIPAHFCHCSICRHATGTYFTAGAAIPEPVIDTSTFTTYKSSEHLTRWFCSTCGAHMLATVQLTDETKWYVSAPSVDAEEEVWDFASHVYVRGTGDGGLATLMSQIGGKEIGVWRELSGRSAPWHCADPASKYEIASEQRDDQLHARCHCGGIEFNVSRPTGDETFTEIDESNVRKYKEKWLAIHDVCNSCRLTISAFVVSWFFPSRDHITLANGSPYPDDGIFGTARAYKSSAGVDRTFCSTCGAAVSYVTEERSHVVDIAAGLLRTSDARAEDWLEWRTYKLAFEEDAVWTNVRDALKEGLQKWK</sequence>
<dbReference type="Pfam" id="PF04828">
    <property type="entry name" value="GFA"/>
    <property type="match status" value="2"/>
</dbReference>
<dbReference type="SUPFAM" id="SSF51316">
    <property type="entry name" value="Mss4-like"/>
    <property type="match status" value="2"/>
</dbReference>
<evidence type="ECO:0000256" key="2">
    <source>
        <dbReference type="ARBA" id="ARBA00022723"/>
    </source>
</evidence>
<name>A0A8H7MIK4_9PLEO</name>
<dbReference type="InterPro" id="IPR011057">
    <property type="entry name" value="Mss4-like_sf"/>
</dbReference>
<gene>
    <name evidence="6" type="ORF">EKO04_004309</name>
</gene>
<dbReference type="GO" id="GO:0016846">
    <property type="term" value="F:carbon-sulfur lyase activity"/>
    <property type="evidence" value="ECO:0007669"/>
    <property type="project" value="InterPro"/>
</dbReference>
<evidence type="ECO:0000256" key="1">
    <source>
        <dbReference type="ARBA" id="ARBA00005495"/>
    </source>
</evidence>
<feature type="domain" description="CENP-V/GFA" evidence="5">
    <location>
        <begin position="11"/>
        <end position="115"/>
    </location>
</feature>
<evidence type="ECO:0000259" key="5">
    <source>
        <dbReference type="PROSITE" id="PS51891"/>
    </source>
</evidence>
<evidence type="ECO:0000313" key="7">
    <source>
        <dbReference type="Proteomes" id="UP000651452"/>
    </source>
</evidence>
<dbReference type="GO" id="GO:0046872">
    <property type="term" value="F:metal ion binding"/>
    <property type="evidence" value="ECO:0007669"/>
    <property type="project" value="UniProtKB-KW"/>
</dbReference>
<dbReference type="PROSITE" id="PS51891">
    <property type="entry name" value="CENP_V_GFA"/>
    <property type="match status" value="1"/>
</dbReference>
<dbReference type="OrthoDB" id="5422068at2759"/>
<dbReference type="InterPro" id="IPR006913">
    <property type="entry name" value="CENP-V/GFA"/>
</dbReference>
<keyword evidence="7" id="KW-1185">Reference proteome</keyword>
<dbReference type="AlphaFoldDB" id="A0A8H7MIK4"/>
<protein>
    <recommendedName>
        <fullName evidence="5">CENP-V/GFA domain-containing protein</fullName>
    </recommendedName>
</protein>
<evidence type="ECO:0000256" key="4">
    <source>
        <dbReference type="ARBA" id="ARBA00023239"/>
    </source>
</evidence>
<proteinExistence type="inferred from homology"/>
<organism evidence="6 7">
    <name type="scientific">Ascochyta lentis</name>
    <dbReference type="NCBI Taxonomy" id="205686"/>
    <lineage>
        <taxon>Eukaryota</taxon>
        <taxon>Fungi</taxon>
        <taxon>Dikarya</taxon>
        <taxon>Ascomycota</taxon>
        <taxon>Pezizomycotina</taxon>
        <taxon>Dothideomycetes</taxon>
        <taxon>Pleosporomycetidae</taxon>
        <taxon>Pleosporales</taxon>
        <taxon>Pleosporineae</taxon>
        <taxon>Didymellaceae</taxon>
        <taxon>Ascochyta</taxon>
    </lineage>
</organism>
<keyword evidence="2" id="KW-0479">Metal-binding</keyword>
<dbReference type="PANTHER" id="PTHR33337">
    <property type="entry name" value="GFA DOMAIN-CONTAINING PROTEIN"/>
    <property type="match status" value="1"/>
</dbReference>
<dbReference type="Gene3D" id="2.170.150.70">
    <property type="match status" value="1"/>
</dbReference>
<reference evidence="6" key="2">
    <citation type="submission" date="2020-09" db="EMBL/GenBank/DDBJ databases">
        <title>Reference genome assembly for Australian Ascochyta lentis isolate Al4.</title>
        <authorList>
            <person name="Lee R.C."/>
            <person name="Farfan-Caceres L.M."/>
            <person name="Debler J.W."/>
            <person name="Williams A.H."/>
            <person name="Henares B.M."/>
        </authorList>
    </citation>
    <scope>NUCLEOTIDE SEQUENCE</scope>
    <source>
        <strain evidence="6">Al4</strain>
    </source>
</reference>
<reference evidence="6" key="1">
    <citation type="submission" date="2018-12" db="EMBL/GenBank/DDBJ databases">
        <authorList>
            <person name="Syme R.A."/>
            <person name="Farfan-Caceres L."/>
            <person name="Lichtenzveig J."/>
        </authorList>
    </citation>
    <scope>NUCLEOTIDE SEQUENCE</scope>
    <source>
        <strain evidence="6">Al4</strain>
    </source>
</reference>
<keyword evidence="4" id="KW-0456">Lyase</keyword>
<keyword evidence="3" id="KW-0862">Zinc</keyword>
<dbReference type="Proteomes" id="UP000651452">
    <property type="component" value="Unassembled WGS sequence"/>
</dbReference>
<dbReference type="Gene3D" id="3.90.1590.10">
    <property type="entry name" value="glutathione-dependent formaldehyde- activating enzyme (gfa)"/>
    <property type="match status" value="1"/>
</dbReference>
<dbReference type="PANTHER" id="PTHR33337:SF31">
    <property type="entry name" value="DUF636 DOMAIN PROTEIN (AFU_ORTHOLOGUE AFUA_2G12650)"/>
    <property type="match status" value="1"/>
</dbReference>
<comment type="caution">
    <text evidence="6">The sequence shown here is derived from an EMBL/GenBank/DDBJ whole genome shotgun (WGS) entry which is preliminary data.</text>
</comment>
<comment type="similarity">
    <text evidence="1">Belongs to the Gfa family.</text>
</comment>
<accession>A0A8H7MIK4</accession>
<dbReference type="EMBL" id="RZGK01000007">
    <property type="protein sequence ID" value="KAF9697674.1"/>
    <property type="molecule type" value="Genomic_DNA"/>
</dbReference>
<evidence type="ECO:0000313" key="6">
    <source>
        <dbReference type="EMBL" id="KAF9697674.1"/>
    </source>
</evidence>
<evidence type="ECO:0000256" key="3">
    <source>
        <dbReference type="ARBA" id="ARBA00022833"/>
    </source>
</evidence>